<reference evidence="3" key="1">
    <citation type="journal article" date="2020" name="Nat. Commun.">
        <title>Genome assembly of wild tea tree DASZ reveals pedigree and selection history of tea varieties.</title>
        <authorList>
            <person name="Zhang W."/>
            <person name="Zhang Y."/>
            <person name="Qiu H."/>
            <person name="Guo Y."/>
            <person name="Wan H."/>
            <person name="Zhang X."/>
            <person name="Scossa F."/>
            <person name="Alseekh S."/>
            <person name="Zhang Q."/>
            <person name="Wang P."/>
            <person name="Xu L."/>
            <person name="Schmidt M.H."/>
            <person name="Jia X."/>
            <person name="Li D."/>
            <person name="Zhu A."/>
            <person name="Guo F."/>
            <person name="Chen W."/>
            <person name="Ni D."/>
            <person name="Usadel B."/>
            <person name="Fernie A.R."/>
            <person name="Wen W."/>
        </authorList>
    </citation>
    <scope>NUCLEOTIDE SEQUENCE [LARGE SCALE GENOMIC DNA]</scope>
    <source>
        <strain evidence="3">cv. G240</strain>
    </source>
</reference>
<sequence>MLILDNRVYYMIEIFLCAVWAMGKANTCHPILDNLNIDQHRTDRIIQGKPEWNVTVINNCNCSRQGMALSCAGFKTAEPIDPAIFKPIDNGLCAVLPNKLLKPHDTVKDLVSGIAGLDTCVCGKDKILTSASAAEEISAFSLVEKNTSKIFMLNPETKSPDAEMRCLSWRDKEKQATASSDKVLDELYTLNSSDNRNRTRDEPLAYVTHRRRRFHNIDSFEGFIF</sequence>
<reference evidence="2 3" key="2">
    <citation type="submission" date="2020-07" db="EMBL/GenBank/DDBJ databases">
        <title>Genome assembly of wild tea tree DASZ reveals pedigree and selection history of tea varieties.</title>
        <authorList>
            <person name="Zhang W."/>
        </authorList>
    </citation>
    <scope>NUCLEOTIDE SEQUENCE [LARGE SCALE GENOMIC DNA]</scope>
    <source>
        <strain evidence="3">cv. G240</strain>
        <tissue evidence="2">Leaf</tissue>
    </source>
</reference>
<name>A0A7J7GG37_CAMSI</name>
<comment type="caution">
    <text evidence="2">The sequence shown here is derived from an EMBL/GenBank/DDBJ whole genome shotgun (WGS) entry which is preliminary data.</text>
</comment>
<keyword evidence="3" id="KW-1185">Reference proteome</keyword>
<accession>A0A7J7GG37</accession>
<organism evidence="2 3">
    <name type="scientific">Camellia sinensis</name>
    <name type="common">Tea plant</name>
    <name type="synonym">Thea sinensis</name>
    <dbReference type="NCBI Taxonomy" id="4442"/>
    <lineage>
        <taxon>Eukaryota</taxon>
        <taxon>Viridiplantae</taxon>
        <taxon>Streptophyta</taxon>
        <taxon>Embryophyta</taxon>
        <taxon>Tracheophyta</taxon>
        <taxon>Spermatophyta</taxon>
        <taxon>Magnoliopsida</taxon>
        <taxon>eudicotyledons</taxon>
        <taxon>Gunneridae</taxon>
        <taxon>Pentapetalae</taxon>
        <taxon>asterids</taxon>
        <taxon>Ericales</taxon>
        <taxon>Theaceae</taxon>
        <taxon>Camellia</taxon>
    </lineage>
</organism>
<dbReference type="InterPro" id="IPR040361">
    <property type="entry name" value="TPD1"/>
</dbReference>
<dbReference type="PANTHER" id="PTHR33184:SF72">
    <property type="entry name" value="BETA-1,3-N-ACETYLGLUCOSAMINYLTRANSFERASE FAMILY PROTEIN"/>
    <property type="match status" value="1"/>
</dbReference>
<proteinExistence type="predicted"/>
<dbReference type="AlphaFoldDB" id="A0A7J7GG37"/>
<dbReference type="Proteomes" id="UP000593564">
    <property type="component" value="Unassembled WGS sequence"/>
</dbReference>
<protein>
    <submittedName>
        <fullName evidence="2">Uncharacterized protein</fullName>
    </submittedName>
</protein>
<gene>
    <name evidence="2" type="ORF">HYC85_022623</name>
</gene>
<keyword evidence="1" id="KW-0732">Signal</keyword>
<evidence type="ECO:0000313" key="2">
    <source>
        <dbReference type="EMBL" id="KAF5938364.1"/>
    </source>
</evidence>
<dbReference type="PANTHER" id="PTHR33184">
    <property type="entry name" value="PROTEIN TAPETUM DETERMINANT 1-LIKE-RELATED"/>
    <property type="match status" value="1"/>
</dbReference>
<dbReference type="GO" id="GO:0001709">
    <property type="term" value="P:cell fate determination"/>
    <property type="evidence" value="ECO:0007669"/>
    <property type="project" value="TreeGrafter"/>
</dbReference>
<dbReference type="EMBL" id="JACBKZ010000011">
    <property type="protein sequence ID" value="KAF5938364.1"/>
    <property type="molecule type" value="Genomic_DNA"/>
</dbReference>
<dbReference type="Pfam" id="PF24068">
    <property type="entry name" value="TPD1_C"/>
    <property type="match status" value="1"/>
</dbReference>
<evidence type="ECO:0000313" key="3">
    <source>
        <dbReference type="Proteomes" id="UP000593564"/>
    </source>
</evidence>
<evidence type="ECO:0000256" key="1">
    <source>
        <dbReference type="ARBA" id="ARBA00022729"/>
    </source>
</evidence>